<reference evidence="1 2" key="1">
    <citation type="journal article" date="2021" name="BMC Genomics">
        <title>Datura genome reveals duplications of psychoactive alkaloid biosynthetic genes and high mutation rate following tissue culture.</title>
        <authorList>
            <person name="Rajewski A."/>
            <person name="Carter-House D."/>
            <person name="Stajich J."/>
            <person name="Litt A."/>
        </authorList>
    </citation>
    <scope>NUCLEOTIDE SEQUENCE [LARGE SCALE GENOMIC DNA]</scope>
    <source>
        <strain evidence="1">AR-01</strain>
    </source>
</reference>
<accession>A0ABS8TLR8</accession>
<dbReference type="Proteomes" id="UP000823775">
    <property type="component" value="Unassembled WGS sequence"/>
</dbReference>
<organism evidence="1 2">
    <name type="scientific">Datura stramonium</name>
    <name type="common">Jimsonweed</name>
    <name type="synonym">Common thornapple</name>
    <dbReference type="NCBI Taxonomy" id="4076"/>
    <lineage>
        <taxon>Eukaryota</taxon>
        <taxon>Viridiplantae</taxon>
        <taxon>Streptophyta</taxon>
        <taxon>Embryophyta</taxon>
        <taxon>Tracheophyta</taxon>
        <taxon>Spermatophyta</taxon>
        <taxon>Magnoliopsida</taxon>
        <taxon>eudicotyledons</taxon>
        <taxon>Gunneridae</taxon>
        <taxon>Pentapetalae</taxon>
        <taxon>asterids</taxon>
        <taxon>lamiids</taxon>
        <taxon>Solanales</taxon>
        <taxon>Solanaceae</taxon>
        <taxon>Solanoideae</taxon>
        <taxon>Datureae</taxon>
        <taxon>Datura</taxon>
    </lineage>
</organism>
<name>A0ABS8TLR8_DATST</name>
<sequence>MVSYKGKEIVVFEDQNEESNIWVERDFLQLNDCRGNSSKRVAENEEIQAEIRENKPKSGTLDLSLALDSTSRSLQSLEPSKNNTRIGYFRNGSLSSCYSHPFSHNLSYSLTLSSKVDNEYSGEGINWSVYSQFRPVEGDFTLPGHPDGSSLALSCRLVNKEICDNDIDRISSSESNSFFLFDLPARPTGDPRVSGSMYGGRALQLSVPERTLEK</sequence>
<gene>
    <name evidence="1" type="ORF">HAX54_011928</name>
</gene>
<evidence type="ECO:0000313" key="2">
    <source>
        <dbReference type="Proteomes" id="UP000823775"/>
    </source>
</evidence>
<proteinExistence type="predicted"/>
<keyword evidence="2" id="KW-1185">Reference proteome</keyword>
<dbReference type="EMBL" id="JACEIK010001687">
    <property type="protein sequence ID" value="MCD7471474.1"/>
    <property type="molecule type" value="Genomic_DNA"/>
</dbReference>
<protein>
    <submittedName>
        <fullName evidence="1">Uncharacterized protein</fullName>
    </submittedName>
</protein>
<comment type="caution">
    <text evidence="1">The sequence shown here is derived from an EMBL/GenBank/DDBJ whole genome shotgun (WGS) entry which is preliminary data.</text>
</comment>
<evidence type="ECO:0000313" key="1">
    <source>
        <dbReference type="EMBL" id="MCD7471474.1"/>
    </source>
</evidence>